<evidence type="ECO:0000313" key="2">
    <source>
        <dbReference type="Proteomes" id="UP000179242"/>
    </source>
</evidence>
<dbReference type="InterPro" id="IPR036237">
    <property type="entry name" value="Xyl_isomerase-like_sf"/>
</dbReference>
<evidence type="ECO:0000313" key="1">
    <source>
        <dbReference type="EMBL" id="OGC39791.1"/>
    </source>
</evidence>
<reference evidence="1 2" key="1">
    <citation type="journal article" date="2016" name="Nat. Commun.">
        <title>Thousands of microbial genomes shed light on interconnected biogeochemical processes in an aquifer system.</title>
        <authorList>
            <person name="Anantharaman K."/>
            <person name="Brown C.T."/>
            <person name="Hug L.A."/>
            <person name="Sharon I."/>
            <person name="Castelle C.J."/>
            <person name="Probst A.J."/>
            <person name="Thomas B.C."/>
            <person name="Singh A."/>
            <person name="Wilkins M.J."/>
            <person name="Karaoz U."/>
            <person name="Brodie E.L."/>
            <person name="Williams K.H."/>
            <person name="Hubbard S.S."/>
            <person name="Banfield J.F."/>
        </authorList>
    </citation>
    <scope>NUCLEOTIDE SEQUENCE [LARGE SCALE GENOMIC DNA]</scope>
</reference>
<dbReference type="Proteomes" id="UP000179242">
    <property type="component" value="Unassembled WGS sequence"/>
</dbReference>
<proteinExistence type="predicted"/>
<sequence>MKKAEGLYRPVKPKLYGFPAVAPIRLGMHCRGQHDFNFIRASRAPLSLVEIKPEKFQGKQKLFFFQNGEFRPHVENLGTLVAQTREMALDVQFHFPIQELEGIGLNPGLRDDHLAIVSLFLAIAEANEQFNFLPNVTIHPPTLMWRDKRFIHPLDAGRALENNRRLLEKLGNTAGGRKKWPIRIGIENQADPTIDSHGLGYLPLHIRGLLVGTPNWVQATVDSGHRNLSGRLSVTQIVEMLADMGKWIINFHFHENEGQVTHTADDDLHRLPLGEHIHGYLNYLNRAVQEGIPIILEVNTRDYNPVQFMVVSCGIRYLMEKIKEENLAAIKAGKSYT</sequence>
<accession>A0A1F4U4G8</accession>
<evidence type="ECO:0008006" key="3">
    <source>
        <dbReference type="Google" id="ProtNLM"/>
    </source>
</evidence>
<protein>
    <recommendedName>
        <fullName evidence="3">Xylose isomerase-like TIM barrel domain-containing protein</fullName>
    </recommendedName>
</protein>
<dbReference type="Gene3D" id="3.20.20.150">
    <property type="entry name" value="Divalent-metal-dependent TIM barrel enzymes"/>
    <property type="match status" value="1"/>
</dbReference>
<organism evidence="1 2">
    <name type="scientific">candidate division WOR-1 bacterium RIFOXYC2_FULL_46_14</name>
    <dbReference type="NCBI Taxonomy" id="1802587"/>
    <lineage>
        <taxon>Bacteria</taxon>
        <taxon>Bacillati</taxon>
        <taxon>Saganbacteria</taxon>
    </lineage>
</organism>
<dbReference type="EMBL" id="MEUJ01000005">
    <property type="protein sequence ID" value="OGC39791.1"/>
    <property type="molecule type" value="Genomic_DNA"/>
</dbReference>
<name>A0A1F4U4G8_UNCSA</name>
<dbReference type="AlphaFoldDB" id="A0A1F4U4G8"/>
<gene>
    <name evidence="1" type="ORF">A2438_04625</name>
</gene>
<dbReference type="SUPFAM" id="SSF51658">
    <property type="entry name" value="Xylose isomerase-like"/>
    <property type="match status" value="1"/>
</dbReference>
<comment type="caution">
    <text evidence="1">The sequence shown here is derived from an EMBL/GenBank/DDBJ whole genome shotgun (WGS) entry which is preliminary data.</text>
</comment>